<dbReference type="AlphaFoldDB" id="A0A7V7UDA0"/>
<organism evidence="2 3">
    <name type="scientific">Candidatus Galacturonatibacter soehngenii</name>
    <dbReference type="NCBI Taxonomy" id="2307010"/>
    <lineage>
        <taxon>Bacteria</taxon>
        <taxon>Bacillati</taxon>
        <taxon>Bacillota</taxon>
        <taxon>Clostridia</taxon>
        <taxon>Lachnospirales</taxon>
        <taxon>Lachnospiraceae</taxon>
        <taxon>Candidatus Galacturonatibacter</taxon>
    </lineage>
</organism>
<name>A0A7V7UDA0_9FIRM</name>
<feature type="compositionally biased region" description="Basic and acidic residues" evidence="1">
    <location>
        <begin position="102"/>
        <end position="112"/>
    </location>
</feature>
<dbReference type="RefSeq" id="WP_151143504.1">
    <property type="nucleotide sequence ID" value="NZ_WAGX01000004.1"/>
</dbReference>
<reference evidence="2 3" key="1">
    <citation type="submission" date="2019-09" db="EMBL/GenBank/DDBJ databases">
        <authorList>
            <person name="Valk L.C."/>
        </authorList>
    </citation>
    <scope>NUCLEOTIDE SEQUENCE [LARGE SCALE GENOMIC DNA]</scope>
    <source>
        <strain evidence="2">GalUA</strain>
    </source>
</reference>
<reference evidence="2 3" key="2">
    <citation type="submission" date="2020-02" db="EMBL/GenBank/DDBJ databases">
        <title>Candidatus Galacturonibacter soehngenii shows hetero-acetogenic catabolism of galacturonic acid but lacks a canonical carbon monoxide dehydrogenase/acetyl-CoA synthase complex.</title>
        <authorList>
            <person name="Diender M."/>
            <person name="Stouten G.R."/>
            <person name="Petersen J.F."/>
            <person name="Nielsen P.H."/>
            <person name="Dueholm M.S."/>
            <person name="Pronk J.T."/>
            <person name="Van Loosdrecht M.C.M."/>
        </authorList>
    </citation>
    <scope>NUCLEOTIDE SEQUENCE [LARGE SCALE GENOMIC DNA]</scope>
    <source>
        <strain evidence="2">GalUA</strain>
    </source>
</reference>
<sequence>MVSSSTSEERTSRGSYTNTNNGPRQEYKSRGYNKDFKSGTGADKKDYRNNNGEKREYRGQNNTERKDYKKRDGNDRPNYNNRFNKDDDDYGQSKGSRSGNNHGKDFRSRGNDSKGGMASQKDTKIKEQQPDKLDIVKRLEKEKKAMQKKTEASNKKAKAANARPQVKVKRTNNIDWTKEYENDSFDDDDMFYMF</sequence>
<feature type="compositionally biased region" description="Basic and acidic residues" evidence="1">
    <location>
        <begin position="121"/>
        <end position="154"/>
    </location>
</feature>
<comment type="caution">
    <text evidence="2">The sequence shown here is derived from an EMBL/GenBank/DDBJ whole genome shotgun (WGS) entry which is preliminary data.</text>
</comment>
<evidence type="ECO:0000313" key="3">
    <source>
        <dbReference type="Proteomes" id="UP000461768"/>
    </source>
</evidence>
<dbReference type="EMBL" id="WAGX01000004">
    <property type="protein sequence ID" value="KAB1440136.1"/>
    <property type="molecule type" value="Genomic_DNA"/>
</dbReference>
<feature type="compositionally biased region" description="Polar residues" evidence="1">
    <location>
        <begin position="14"/>
        <end position="23"/>
    </location>
</feature>
<feature type="region of interest" description="Disordered" evidence="1">
    <location>
        <begin position="1"/>
        <end position="170"/>
    </location>
</feature>
<evidence type="ECO:0000313" key="2">
    <source>
        <dbReference type="EMBL" id="KAB1440136.1"/>
    </source>
</evidence>
<feature type="compositionally biased region" description="Basic and acidic residues" evidence="1">
    <location>
        <begin position="25"/>
        <end position="75"/>
    </location>
</feature>
<proteinExistence type="predicted"/>
<dbReference type="OrthoDB" id="2068513at2"/>
<protein>
    <submittedName>
        <fullName evidence="2">Uncharacterized protein</fullName>
    </submittedName>
</protein>
<keyword evidence="3" id="KW-1185">Reference proteome</keyword>
<gene>
    <name evidence="2" type="ORF">F7O84_07100</name>
</gene>
<evidence type="ECO:0000256" key="1">
    <source>
        <dbReference type="SAM" id="MobiDB-lite"/>
    </source>
</evidence>
<dbReference type="Proteomes" id="UP000461768">
    <property type="component" value="Unassembled WGS sequence"/>
</dbReference>
<accession>A0A7V7UDA0</accession>